<dbReference type="RefSeq" id="XP_007841039.1">
    <property type="nucleotide sequence ID" value="XM_007842848.1"/>
</dbReference>
<protein>
    <submittedName>
        <fullName evidence="2">Uncharacterized protein</fullName>
    </submittedName>
</protein>
<proteinExistence type="predicted"/>
<dbReference type="EMBL" id="KI912120">
    <property type="protein sequence ID" value="ETS74401.1"/>
    <property type="molecule type" value="Genomic_DNA"/>
</dbReference>
<feature type="compositionally biased region" description="Basic and acidic residues" evidence="1">
    <location>
        <begin position="35"/>
        <end position="45"/>
    </location>
</feature>
<name>W3WNK4_PESFW</name>
<feature type="compositionally biased region" description="Polar residues" evidence="1">
    <location>
        <begin position="46"/>
        <end position="60"/>
    </location>
</feature>
<feature type="compositionally biased region" description="Polar residues" evidence="1">
    <location>
        <begin position="257"/>
        <end position="279"/>
    </location>
</feature>
<dbReference type="GeneID" id="19279280"/>
<feature type="region of interest" description="Disordered" evidence="1">
    <location>
        <begin position="1"/>
        <end position="139"/>
    </location>
</feature>
<feature type="compositionally biased region" description="Basic and acidic residues" evidence="1">
    <location>
        <begin position="281"/>
        <end position="291"/>
    </location>
</feature>
<evidence type="ECO:0000313" key="3">
    <source>
        <dbReference type="Proteomes" id="UP000030651"/>
    </source>
</evidence>
<dbReference type="InParanoid" id="W3WNK4"/>
<accession>W3WNK4</accession>
<keyword evidence="3" id="KW-1185">Reference proteome</keyword>
<organism evidence="2 3">
    <name type="scientific">Pestalotiopsis fici (strain W106-1 / CGMCC3.15140)</name>
    <dbReference type="NCBI Taxonomy" id="1229662"/>
    <lineage>
        <taxon>Eukaryota</taxon>
        <taxon>Fungi</taxon>
        <taxon>Dikarya</taxon>
        <taxon>Ascomycota</taxon>
        <taxon>Pezizomycotina</taxon>
        <taxon>Sordariomycetes</taxon>
        <taxon>Xylariomycetidae</taxon>
        <taxon>Amphisphaeriales</taxon>
        <taxon>Sporocadaceae</taxon>
        <taxon>Pestalotiopsis</taxon>
    </lineage>
</organism>
<dbReference type="AlphaFoldDB" id="W3WNK4"/>
<sequence>MRSSTDDVTIIPKPREDWKPVQRRQASRYPEGVYEQDRYLVHKNDFVTQSQGTDRQSSTTHPKHEQSRFKAVRRASSNSEVLQDAHSGVYKHFLRPPHRPSTSDSPASALLRPRSKLSGEHPEIRTTGTTPTSARQGSSAIHDITPIESHFPHRPQTPKAGFLGHWLGMLSNKAPPSRAVTPSEDLEEVTLIIPTEEVIAARRQCPSNVTTASRGSKRSHQTEHTFSSDHPISFEGDPHRPVLGQRGSWFTSRRKSSPSLGKSQKKTLTPAKNDSIMSRRTSREKTAKGKSSDISQAGSGGP</sequence>
<feature type="compositionally biased region" description="Polar residues" evidence="1">
    <location>
        <begin position="205"/>
        <end position="214"/>
    </location>
</feature>
<dbReference type="Proteomes" id="UP000030651">
    <property type="component" value="Unassembled WGS sequence"/>
</dbReference>
<feature type="region of interest" description="Disordered" evidence="1">
    <location>
        <begin position="204"/>
        <end position="302"/>
    </location>
</feature>
<feature type="compositionally biased region" description="Polar residues" evidence="1">
    <location>
        <begin position="126"/>
        <end position="139"/>
    </location>
</feature>
<dbReference type="HOGENOM" id="CLU_921674_0_0_1"/>
<dbReference type="OrthoDB" id="4778975at2759"/>
<feature type="compositionally biased region" description="Polar residues" evidence="1">
    <location>
        <begin position="292"/>
        <end position="302"/>
    </location>
</feature>
<dbReference type="KEGG" id="pfy:PFICI_14267"/>
<gene>
    <name evidence="2" type="ORF">PFICI_14267</name>
</gene>
<evidence type="ECO:0000313" key="2">
    <source>
        <dbReference type="EMBL" id="ETS74401.1"/>
    </source>
</evidence>
<evidence type="ECO:0000256" key="1">
    <source>
        <dbReference type="SAM" id="MobiDB-lite"/>
    </source>
</evidence>
<reference evidence="3" key="1">
    <citation type="journal article" date="2015" name="BMC Genomics">
        <title>Genomic and transcriptomic analysis of the endophytic fungus Pestalotiopsis fici reveals its lifestyle and high potential for synthesis of natural products.</title>
        <authorList>
            <person name="Wang X."/>
            <person name="Zhang X."/>
            <person name="Liu L."/>
            <person name="Xiang M."/>
            <person name="Wang W."/>
            <person name="Sun X."/>
            <person name="Che Y."/>
            <person name="Guo L."/>
            <person name="Liu G."/>
            <person name="Guo L."/>
            <person name="Wang C."/>
            <person name="Yin W.B."/>
            <person name="Stadler M."/>
            <person name="Zhang X."/>
            <person name="Liu X."/>
        </authorList>
    </citation>
    <scope>NUCLEOTIDE SEQUENCE [LARGE SCALE GENOMIC DNA]</scope>
    <source>
        <strain evidence="3">W106-1 / CGMCC3.15140</strain>
    </source>
</reference>